<keyword evidence="5" id="KW-1185">Reference proteome</keyword>
<dbReference type="Proteomes" id="UP000019062">
    <property type="component" value="Unassembled WGS sequence"/>
</dbReference>
<organism evidence="4 5">
    <name type="scientific">Viridibacillus arenosi FSL R5-213</name>
    <dbReference type="NCBI Taxonomy" id="1227360"/>
    <lineage>
        <taxon>Bacteria</taxon>
        <taxon>Bacillati</taxon>
        <taxon>Bacillota</taxon>
        <taxon>Bacilli</taxon>
        <taxon>Bacillales</taxon>
        <taxon>Caryophanaceae</taxon>
        <taxon>Viridibacillus</taxon>
    </lineage>
</organism>
<dbReference type="PANTHER" id="PTHR11280:SF5">
    <property type="entry name" value="GLUCOSAMINE-6-PHOSPHATE ISOMERASE"/>
    <property type="match status" value="1"/>
</dbReference>
<evidence type="ECO:0000313" key="4">
    <source>
        <dbReference type="EMBL" id="ETT82426.1"/>
    </source>
</evidence>
<protein>
    <submittedName>
        <fullName evidence="4">Glucosamine-6-phosphate deaminase</fullName>
    </submittedName>
</protein>
<feature type="domain" description="Glucosamine/galactosamine-6-phosphate isomerase" evidence="3">
    <location>
        <begin position="24"/>
        <end position="228"/>
    </location>
</feature>
<evidence type="ECO:0000256" key="1">
    <source>
        <dbReference type="ARBA" id="ARBA00022801"/>
    </source>
</evidence>
<comment type="caution">
    <text evidence="4">The sequence shown here is derived from an EMBL/GenBank/DDBJ whole genome shotgun (WGS) entry which is preliminary data.</text>
</comment>
<dbReference type="GO" id="GO:0019262">
    <property type="term" value="P:N-acetylneuraminate catabolic process"/>
    <property type="evidence" value="ECO:0007669"/>
    <property type="project" value="TreeGrafter"/>
</dbReference>
<proteinExistence type="predicted"/>
<dbReference type="GO" id="GO:0006043">
    <property type="term" value="P:glucosamine catabolic process"/>
    <property type="evidence" value="ECO:0007669"/>
    <property type="project" value="TreeGrafter"/>
</dbReference>
<dbReference type="InterPro" id="IPR004547">
    <property type="entry name" value="Glucosamine6P_isomerase"/>
</dbReference>
<evidence type="ECO:0000259" key="3">
    <source>
        <dbReference type="Pfam" id="PF01182"/>
    </source>
</evidence>
<dbReference type="GO" id="GO:0005975">
    <property type="term" value="P:carbohydrate metabolic process"/>
    <property type="evidence" value="ECO:0007669"/>
    <property type="project" value="InterPro"/>
</dbReference>
<dbReference type="InterPro" id="IPR037171">
    <property type="entry name" value="NagB/RpiA_transferase-like"/>
</dbReference>
<dbReference type="GO" id="GO:0004342">
    <property type="term" value="F:glucosamine-6-phosphate deaminase activity"/>
    <property type="evidence" value="ECO:0007669"/>
    <property type="project" value="InterPro"/>
</dbReference>
<evidence type="ECO:0000313" key="5">
    <source>
        <dbReference type="Proteomes" id="UP000019062"/>
    </source>
</evidence>
<dbReference type="eggNOG" id="COG0363">
    <property type="taxonomic scope" value="Bacteria"/>
</dbReference>
<dbReference type="CDD" id="cd01399">
    <property type="entry name" value="GlcN6P_deaminase"/>
    <property type="match status" value="1"/>
</dbReference>
<dbReference type="Gene3D" id="3.40.50.1360">
    <property type="match status" value="1"/>
</dbReference>
<evidence type="ECO:0000256" key="2">
    <source>
        <dbReference type="ARBA" id="ARBA00023277"/>
    </source>
</evidence>
<dbReference type="GO" id="GO:0042802">
    <property type="term" value="F:identical protein binding"/>
    <property type="evidence" value="ECO:0007669"/>
    <property type="project" value="TreeGrafter"/>
</dbReference>
<name>W4ERK2_9BACL</name>
<dbReference type="EMBL" id="ASQA01000034">
    <property type="protein sequence ID" value="ETT82426.1"/>
    <property type="molecule type" value="Genomic_DNA"/>
</dbReference>
<dbReference type="RefSeq" id="WP_281489739.1">
    <property type="nucleotide sequence ID" value="NZ_ASQA01000034.1"/>
</dbReference>
<keyword evidence="1" id="KW-0378">Hydrolase</keyword>
<dbReference type="AlphaFoldDB" id="W4ERK2"/>
<gene>
    <name evidence="4" type="ORF">C176_15587</name>
</gene>
<dbReference type="Pfam" id="PF01182">
    <property type="entry name" value="Glucosamine_iso"/>
    <property type="match status" value="1"/>
</dbReference>
<dbReference type="PANTHER" id="PTHR11280">
    <property type="entry name" value="GLUCOSAMINE-6-PHOSPHATE ISOMERASE"/>
    <property type="match status" value="1"/>
</dbReference>
<reference evidence="4 5" key="1">
    <citation type="journal article" date="2014" name="BMC Genomics">
        <title>Genomic comparison of sporeforming bacilli isolated from milk.</title>
        <authorList>
            <person name="Moreno Switt A.I."/>
            <person name="Andrus A.D."/>
            <person name="Ranieri M.L."/>
            <person name="Orsi R.H."/>
            <person name="Ivy R."/>
            <person name="den Bakker H.C."/>
            <person name="Martin N.H."/>
            <person name="Wiedmann M."/>
            <person name="Boor K.J."/>
        </authorList>
    </citation>
    <scope>NUCLEOTIDE SEQUENCE [LARGE SCALE GENOMIC DNA]</scope>
    <source>
        <strain evidence="4 5">FSL R5-213</strain>
    </source>
</reference>
<accession>W4ERK2</accession>
<keyword evidence="2" id="KW-0119">Carbohydrate metabolism</keyword>
<sequence>MEMSNHIKTALKVETIIDLDTLYDRAFNVLKEAVHNGSKNFGLATGGTMLPLYERIRNSELDFTQCESVNLDEYVGLPKAHPESYISFMKQQLFNEKPFKKSNLPNGEAQDPHEEAARYEALLQKMKLDFQLLGIGENGHIGFNEPGTAFDSETHVVELEESTRIANARFFNSLDEVPTKAITMGISSIMRAEQILLIAVGEKKRTALEALLKGEVTEEIPVTILKKHPNVTVLTDLVI</sequence>
<dbReference type="InterPro" id="IPR006148">
    <property type="entry name" value="Glc/Gal-6P_isomerase"/>
</dbReference>
<dbReference type="SUPFAM" id="SSF100950">
    <property type="entry name" value="NagB/RpiA/CoA transferase-like"/>
    <property type="match status" value="1"/>
</dbReference>
<dbReference type="GO" id="GO:0006046">
    <property type="term" value="P:N-acetylglucosamine catabolic process"/>
    <property type="evidence" value="ECO:0007669"/>
    <property type="project" value="TreeGrafter"/>
</dbReference>
<dbReference type="PATRIC" id="fig|1227360.4.peg.3176"/>
<dbReference type="GO" id="GO:0005737">
    <property type="term" value="C:cytoplasm"/>
    <property type="evidence" value="ECO:0007669"/>
    <property type="project" value="TreeGrafter"/>
</dbReference>